<comment type="similarity">
    <text evidence="7">Belongs to the metallo-dependent hydrolases superfamily. HutI family.</text>
</comment>
<organism evidence="10 11">
    <name type="scientific">Halogranum gelatinilyticum</name>
    <dbReference type="NCBI Taxonomy" id="660521"/>
    <lineage>
        <taxon>Archaea</taxon>
        <taxon>Methanobacteriati</taxon>
        <taxon>Methanobacteriota</taxon>
        <taxon>Stenosarchaea group</taxon>
        <taxon>Halobacteria</taxon>
        <taxon>Halobacteriales</taxon>
        <taxon>Haloferacaceae</taxon>
    </lineage>
</organism>
<keyword evidence="6 7" id="KW-0408">Iron</keyword>
<comment type="function">
    <text evidence="7">Catalyzes the hydrolytic cleavage of the carbon-nitrogen bond in imidazolone-5-propanoate to yield N-formimidoyl-L-glutamate. It is the third step in the universal histidine degradation pathway.</text>
</comment>
<evidence type="ECO:0000256" key="1">
    <source>
        <dbReference type="ARBA" id="ARBA00012864"/>
    </source>
</evidence>
<accession>A0A1G9PDZ5</accession>
<feature type="domain" description="Amidohydrolase-related" evidence="8">
    <location>
        <begin position="72"/>
        <end position="409"/>
    </location>
</feature>
<comment type="catalytic activity">
    <reaction evidence="7">
        <text>4-imidazolone-5-propanoate + H2O = N-formimidoyl-L-glutamate</text>
        <dbReference type="Rhea" id="RHEA:23660"/>
        <dbReference type="ChEBI" id="CHEBI:15377"/>
        <dbReference type="ChEBI" id="CHEBI:58928"/>
        <dbReference type="ChEBI" id="CHEBI:77893"/>
        <dbReference type="EC" id="3.5.2.7"/>
    </reaction>
</comment>
<evidence type="ECO:0000259" key="9">
    <source>
        <dbReference type="Pfam" id="PF22039"/>
    </source>
</evidence>
<evidence type="ECO:0000313" key="10">
    <source>
        <dbReference type="EMBL" id="SDL96437.1"/>
    </source>
</evidence>
<dbReference type="InterPro" id="IPR006680">
    <property type="entry name" value="Amidohydro-rel"/>
</dbReference>
<keyword evidence="11" id="KW-1185">Reference proteome</keyword>
<gene>
    <name evidence="7" type="primary">hutI</name>
    <name evidence="10" type="ORF">SAMN04487949_0329</name>
</gene>
<dbReference type="CDD" id="cd01296">
    <property type="entry name" value="Imidazolone-5PH"/>
    <property type="match status" value="1"/>
</dbReference>
<evidence type="ECO:0000256" key="2">
    <source>
        <dbReference type="ARBA" id="ARBA00022723"/>
    </source>
</evidence>
<evidence type="ECO:0000256" key="6">
    <source>
        <dbReference type="ARBA" id="ARBA00023004"/>
    </source>
</evidence>
<keyword evidence="3 7" id="KW-0378">Hydrolase</keyword>
<dbReference type="STRING" id="660521.SAMN04487949_0329"/>
<evidence type="ECO:0000256" key="3">
    <source>
        <dbReference type="ARBA" id="ARBA00022801"/>
    </source>
</evidence>
<dbReference type="HAMAP" id="MF_00372">
    <property type="entry name" value="HutI"/>
    <property type="match status" value="1"/>
</dbReference>
<keyword evidence="2 7" id="KW-0479">Metal-binding</keyword>
<reference evidence="11" key="1">
    <citation type="submission" date="2016-10" db="EMBL/GenBank/DDBJ databases">
        <authorList>
            <person name="Varghese N."/>
            <person name="Submissions S."/>
        </authorList>
    </citation>
    <scope>NUCLEOTIDE SEQUENCE [LARGE SCALE GENOMIC DNA]</scope>
    <source>
        <strain evidence="11">CGMCC 1.10119</strain>
    </source>
</reference>
<feature type="binding site" evidence="7">
    <location>
        <position position="185"/>
    </location>
    <ligand>
        <name>4-imidazolone-5-propanoate</name>
        <dbReference type="ChEBI" id="CHEBI:77893"/>
    </ligand>
</feature>
<dbReference type="GO" id="GO:0008270">
    <property type="term" value="F:zinc ion binding"/>
    <property type="evidence" value="ECO:0007669"/>
    <property type="project" value="UniProtKB-UniRule"/>
</dbReference>
<feature type="binding site" evidence="7">
    <location>
        <position position="324"/>
    </location>
    <ligand>
        <name>N-formimidoyl-L-glutamate</name>
        <dbReference type="ChEBI" id="CHEBI:58928"/>
    </ligand>
</feature>
<protein>
    <recommendedName>
        <fullName evidence="1 7">Imidazolonepropionase</fullName>
        <ecNumber evidence="1 7">3.5.2.7</ecNumber>
    </recommendedName>
    <alternativeName>
        <fullName evidence="7">Imidazolone-5-propionate hydrolase</fullName>
    </alternativeName>
</protein>
<feature type="binding site" evidence="7">
    <location>
        <position position="152"/>
    </location>
    <ligand>
        <name>N-formimidoyl-L-glutamate</name>
        <dbReference type="ChEBI" id="CHEBI:58928"/>
    </ligand>
</feature>
<dbReference type="NCBIfam" id="TIGR01224">
    <property type="entry name" value="hutI"/>
    <property type="match status" value="1"/>
</dbReference>
<dbReference type="Proteomes" id="UP000199451">
    <property type="component" value="Unassembled WGS sequence"/>
</dbReference>
<feature type="binding site" evidence="7">
    <location>
        <position position="89"/>
    </location>
    <ligand>
        <name>4-imidazolone-5-propanoate</name>
        <dbReference type="ChEBI" id="CHEBI:77893"/>
    </ligand>
</feature>
<feature type="binding site" evidence="7">
    <location>
        <position position="152"/>
    </location>
    <ligand>
        <name>4-imidazolone-5-propanoate</name>
        <dbReference type="ChEBI" id="CHEBI:77893"/>
    </ligand>
</feature>
<feature type="domain" description="Aminodeoxyfutalosine deaminase/Imidazolonepropionase-like composite" evidence="9">
    <location>
        <begin position="34"/>
        <end position="57"/>
    </location>
</feature>
<evidence type="ECO:0000313" key="11">
    <source>
        <dbReference type="Proteomes" id="UP000199451"/>
    </source>
</evidence>
<dbReference type="GO" id="GO:0019556">
    <property type="term" value="P:L-histidine catabolic process to glutamate and formamide"/>
    <property type="evidence" value="ECO:0007669"/>
    <property type="project" value="UniProtKB-UniRule"/>
</dbReference>
<comment type="caution">
    <text evidence="7">Lacks conserved residue(s) required for the propagation of feature annotation.</text>
</comment>
<keyword evidence="5 7" id="KW-0862">Zinc</keyword>
<comment type="cofactor">
    <cofactor evidence="7">
        <name>Zn(2+)</name>
        <dbReference type="ChEBI" id="CHEBI:29105"/>
    </cofactor>
    <cofactor evidence="7">
        <name>Fe(3+)</name>
        <dbReference type="ChEBI" id="CHEBI:29034"/>
    </cofactor>
    <text evidence="7">Binds 1 zinc or iron ion per subunit.</text>
</comment>
<sequence>MEVTMSELTAVVHDAAEVVVAEGTQTPLQRVEDAAVAVEDGRVVAVGPTDEVVREYPPENARYTVDASGRSVVPGFVDSHTHACFAGDRSDEFEAKLRGKTYQEIMAEGGGILRTVRATREASDDELLADLLSHLDTMLSHGTTTVEVKSGYGLDTETELRMLDAVRRADEQHPVDVVATFMGAHAVPEGRDADDYVEEVVSEQLPAVETQGVAEFCDVFCEEGVFSVDQSRRVLEAGIEHGLTPKVHAEEFVHLGGAKLAVEVGAASADHLLQATETDVQTLVAADVTPVFLPGTAFTLDTEYADARAFLDAGAHVAVATDFNPNCYSQSMPFAVALACTGMKLTPAEALVAATEGGARALNREGGLGTLREGAPADLVVLDAPSYRHIPYNVGVNPVAAVLKGGDVVHV</sequence>
<feature type="binding site" evidence="7">
    <location>
        <position position="82"/>
    </location>
    <ligand>
        <name>Fe(3+)</name>
        <dbReference type="ChEBI" id="CHEBI:29034"/>
    </ligand>
</feature>
<keyword evidence="4 7" id="KW-0369">Histidine metabolism</keyword>
<dbReference type="InterPro" id="IPR032466">
    <property type="entry name" value="Metal_Hydrolase"/>
</dbReference>
<dbReference type="PANTHER" id="PTHR42752:SF1">
    <property type="entry name" value="IMIDAZOLONEPROPIONASE-RELATED"/>
    <property type="match status" value="1"/>
</dbReference>
<name>A0A1G9PDZ5_9EURY</name>
<dbReference type="GO" id="GO:0019557">
    <property type="term" value="P:L-histidine catabolic process to glutamate and formate"/>
    <property type="evidence" value="ECO:0007669"/>
    <property type="project" value="UniProtKB-UniPathway"/>
</dbReference>
<feature type="binding site" evidence="7">
    <location>
        <position position="80"/>
    </location>
    <ligand>
        <name>Zn(2+)</name>
        <dbReference type="ChEBI" id="CHEBI:29105"/>
    </ligand>
</feature>
<dbReference type="AlphaFoldDB" id="A0A1G9PDZ5"/>
<comment type="pathway">
    <text evidence="7">Amino-acid degradation; L-histidine degradation into L-glutamate; N-formimidoyl-L-glutamate from L-histidine: step 3/3.</text>
</comment>
<dbReference type="SUPFAM" id="SSF51556">
    <property type="entry name" value="Metallo-dependent hydrolases"/>
    <property type="match status" value="1"/>
</dbReference>
<feature type="binding site" evidence="7">
    <location>
        <position position="322"/>
    </location>
    <ligand>
        <name>Fe(3+)</name>
        <dbReference type="ChEBI" id="CHEBI:29034"/>
    </ligand>
</feature>
<feature type="binding site" evidence="7">
    <location>
        <position position="251"/>
    </location>
    <ligand>
        <name>4-imidazolone-5-propanoate</name>
        <dbReference type="ChEBI" id="CHEBI:77893"/>
    </ligand>
</feature>
<dbReference type="GO" id="GO:0005737">
    <property type="term" value="C:cytoplasm"/>
    <property type="evidence" value="ECO:0007669"/>
    <property type="project" value="UniProtKB-SubCell"/>
</dbReference>
<dbReference type="PANTHER" id="PTHR42752">
    <property type="entry name" value="IMIDAZOLONEPROPIONASE"/>
    <property type="match status" value="1"/>
</dbReference>
<dbReference type="Gene3D" id="3.20.20.140">
    <property type="entry name" value="Metal-dependent hydrolases"/>
    <property type="match status" value="1"/>
</dbReference>
<evidence type="ECO:0000256" key="7">
    <source>
        <dbReference type="HAMAP-Rule" id="MF_00372"/>
    </source>
</evidence>
<feature type="binding site" evidence="7">
    <location>
        <position position="248"/>
    </location>
    <ligand>
        <name>Fe(3+)</name>
        <dbReference type="ChEBI" id="CHEBI:29034"/>
    </ligand>
</feature>
<feature type="binding site" evidence="7">
    <location>
        <position position="322"/>
    </location>
    <ligand>
        <name>Zn(2+)</name>
        <dbReference type="ChEBI" id="CHEBI:29105"/>
    </ligand>
</feature>
<dbReference type="EC" id="3.5.2.7" evidence="1 7"/>
<dbReference type="Pfam" id="PF22039">
    <property type="entry name" value="HUTI_composite_bact"/>
    <property type="match status" value="1"/>
</dbReference>
<dbReference type="InterPro" id="IPR005920">
    <property type="entry name" value="HutI"/>
</dbReference>
<feature type="binding site" evidence="7">
    <location>
        <position position="82"/>
    </location>
    <ligand>
        <name>Zn(2+)</name>
        <dbReference type="ChEBI" id="CHEBI:29105"/>
    </ligand>
</feature>
<dbReference type="UniPathway" id="UPA00379">
    <property type="reaction ID" value="UER00551"/>
</dbReference>
<dbReference type="InterPro" id="IPR054418">
    <property type="entry name" value="MQNX/HUTI_composite_N"/>
</dbReference>
<evidence type="ECO:0000256" key="5">
    <source>
        <dbReference type="ARBA" id="ARBA00022833"/>
    </source>
</evidence>
<evidence type="ECO:0000256" key="4">
    <source>
        <dbReference type="ARBA" id="ARBA00022808"/>
    </source>
</evidence>
<dbReference type="Pfam" id="PF01979">
    <property type="entry name" value="Amidohydro_1"/>
    <property type="match status" value="1"/>
</dbReference>
<dbReference type="Gene3D" id="2.30.40.10">
    <property type="entry name" value="Urease, subunit C, domain 1"/>
    <property type="match status" value="1"/>
</dbReference>
<dbReference type="InterPro" id="IPR011059">
    <property type="entry name" value="Metal-dep_hydrolase_composite"/>
</dbReference>
<dbReference type="SUPFAM" id="SSF51338">
    <property type="entry name" value="Composite domain of metallo-dependent hydrolases"/>
    <property type="match status" value="1"/>
</dbReference>
<keyword evidence="7" id="KW-0963">Cytoplasm</keyword>
<proteinExistence type="inferred from homology"/>
<comment type="subcellular location">
    <subcellularLocation>
        <location evidence="7">Cytoplasm</location>
    </subcellularLocation>
</comment>
<feature type="binding site" evidence="7">
    <location>
        <position position="248"/>
    </location>
    <ligand>
        <name>Zn(2+)</name>
        <dbReference type="ChEBI" id="CHEBI:29105"/>
    </ligand>
</feature>
<dbReference type="GO" id="GO:0050480">
    <property type="term" value="F:imidazolonepropionase activity"/>
    <property type="evidence" value="ECO:0007669"/>
    <property type="project" value="UniProtKB-UniRule"/>
</dbReference>
<dbReference type="EMBL" id="FNHL01000001">
    <property type="protein sequence ID" value="SDL96437.1"/>
    <property type="molecule type" value="Genomic_DNA"/>
</dbReference>
<dbReference type="FunFam" id="3.20.20.140:FF:000007">
    <property type="entry name" value="Imidazolonepropionase"/>
    <property type="match status" value="1"/>
</dbReference>
<evidence type="ECO:0000259" key="8">
    <source>
        <dbReference type="Pfam" id="PF01979"/>
    </source>
</evidence>
<dbReference type="GO" id="GO:0005506">
    <property type="term" value="F:iron ion binding"/>
    <property type="evidence" value="ECO:0007669"/>
    <property type="project" value="UniProtKB-UniRule"/>
</dbReference>
<feature type="binding site" evidence="7">
    <location>
        <position position="80"/>
    </location>
    <ligand>
        <name>Fe(3+)</name>
        <dbReference type="ChEBI" id="CHEBI:29034"/>
    </ligand>
</feature>